<dbReference type="InterPro" id="IPR037022">
    <property type="entry name" value="Formyl_trans_C_sf"/>
</dbReference>
<dbReference type="Gene3D" id="3.40.50.170">
    <property type="entry name" value="Formyl transferase, N-terminal domain"/>
    <property type="match status" value="1"/>
</dbReference>
<dbReference type="AlphaFoldDB" id="A0A0S2K8M5"/>
<dbReference type="InterPro" id="IPR041711">
    <property type="entry name" value="Met-tRNA-FMT_N"/>
</dbReference>
<sequence length="329" mass="35542">MSDLKLVFAGTPAFAASHLQALIDAGHEIAAVYTQPDRAAGRGKKLQASPVKQLAEKHGLPVFQPPSLKDSEEQRKLAELDADLMIVVAYGLILPQAVLDTPRLGCINVHASLLPRWRGAAPIERAILAGDSQTGITIMQMDVGLDTGDMLYTLKTPIKPDDDRVSLEQRLATLGQQALLHCLQSSQSFSELAAHAQKQDDNLSTYARKLDKAEALIDWQASSEQINRCIRAGIGRHPAFTFLGTERIRFLKATCCPDTSPATPGTIISHDKNSQGQAFITIACSDGTLQLESLQLAGKNPMPVGEVLNARRAMFAIGEQFTSQTPDPA</sequence>
<dbReference type="GO" id="GO:0004479">
    <property type="term" value="F:methionyl-tRNA formyltransferase activity"/>
    <property type="evidence" value="ECO:0007669"/>
    <property type="project" value="UniProtKB-UniRule"/>
</dbReference>
<dbReference type="Gene3D" id="3.10.25.10">
    <property type="entry name" value="Formyl transferase, C-terminal domain"/>
    <property type="match status" value="1"/>
</dbReference>
<proteinExistence type="inferred from homology"/>
<dbReference type="InterPro" id="IPR005794">
    <property type="entry name" value="Fmt"/>
</dbReference>
<comment type="catalytic activity">
    <reaction evidence="7 8">
        <text>L-methionyl-tRNA(fMet) + (6R)-10-formyltetrahydrofolate = N-formyl-L-methionyl-tRNA(fMet) + (6S)-5,6,7,8-tetrahydrofolate + H(+)</text>
        <dbReference type="Rhea" id="RHEA:24380"/>
        <dbReference type="Rhea" id="RHEA-COMP:9952"/>
        <dbReference type="Rhea" id="RHEA-COMP:9953"/>
        <dbReference type="ChEBI" id="CHEBI:15378"/>
        <dbReference type="ChEBI" id="CHEBI:57453"/>
        <dbReference type="ChEBI" id="CHEBI:78530"/>
        <dbReference type="ChEBI" id="CHEBI:78844"/>
        <dbReference type="ChEBI" id="CHEBI:195366"/>
        <dbReference type="EC" id="2.1.2.9"/>
    </reaction>
</comment>
<keyword evidence="6 8" id="KW-0648">Protein biosynthesis</keyword>
<feature type="domain" description="Formyl transferase C-terminal" evidence="10">
    <location>
        <begin position="209"/>
        <end position="311"/>
    </location>
</feature>
<dbReference type="FunFam" id="3.40.50.170:FF:000003">
    <property type="entry name" value="Methionyl-tRNA formyltransferase"/>
    <property type="match status" value="1"/>
</dbReference>
<dbReference type="EC" id="2.1.2.9" evidence="3 8"/>
<dbReference type="PANTHER" id="PTHR11138">
    <property type="entry name" value="METHIONYL-TRNA FORMYLTRANSFERASE"/>
    <property type="match status" value="1"/>
</dbReference>
<evidence type="ECO:0000259" key="10">
    <source>
        <dbReference type="Pfam" id="PF02911"/>
    </source>
</evidence>
<organism evidence="11 12">
    <name type="scientific">Pseudohongiella spirulinae</name>
    <dbReference type="NCBI Taxonomy" id="1249552"/>
    <lineage>
        <taxon>Bacteria</taxon>
        <taxon>Pseudomonadati</taxon>
        <taxon>Pseudomonadota</taxon>
        <taxon>Gammaproteobacteria</taxon>
        <taxon>Pseudomonadales</taxon>
        <taxon>Pseudohongiellaceae</taxon>
        <taxon>Pseudohongiella</taxon>
    </lineage>
</organism>
<evidence type="ECO:0000256" key="7">
    <source>
        <dbReference type="ARBA" id="ARBA00048558"/>
    </source>
</evidence>
<evidence type="ECO:0000256" key="6">
    <source>
        <dbReference type="ARBA" id="ARBA00022917"/>
    </source>
</evidence>
<dbReference type="GO" id="GO:0005829">
    <property type="term" value="C:cytosol"/>
    <property type="evidence" value="ECO:0007669"/>
    <property type="project" value="TreeGrafter"/>
</dbReference>
<dbReference type="CDD" id="cd08704">
    <property type="entry name" value="Met_tRNA_FMT_C"/>
    <property type="match status" value="1"/>
</dbReference>
<dbReference type="Pfam" id="PF02911">
    <property type="entry name" value="Formyl_trans_C"/>
    <property type="match status" value="1"/>
</dbReference>
<dbReference type="PANTHER" id="PTHR11138:SF5">
    <property type="entry name" value="METHIONYL-TRNA FORMYLTRANSFERASE, MITOCHONDRIAL"/>
    <property type="match status" value="1"/>
</dbReference>
<accession>A0A0S2K8M5</accession>
<dbReference type="Pfam" id="PF00551">
    <property type="entry name" value="Formyl_trans_N"/>
    <property type="match status" value="1"/>
</dbReference>
<feature type="binding site" evidence="8">
    <location>
        <begin position="112"/>
        <end position="115"/>
    </location>
    <ligand>
        <name>(6S)-5,6,7,8-tetrahydrofolate</name>
        <dbReference type="ChEBI" id="CHEBI:57453"/>
    </ligand>
</feature>
<evidence type="ECO:0000256" key="2">
    <source>
        <dbReference type="ARBA" id="ARBA00010699"/>
    </source>
</evidence>
<dbReference type="PATRIC" id="fig|1249552.3.peg.13"/>
<comment type="similarity">
    <text evidence="2 8">Belongs to the Fmt family.</text>
</comment>
<dbReference type="InterPro" id="IPR044135">
    <property type="entry name" value="Met-tRNA-FMT_C"/>
</dbReference>
<evidence type="ECO:0000256" key="5">
    <source>
        <dbReference type="ARBA" id="ARBA00022679"/>
    </source>
</evidence>
<dbReference type="CDD" id="cd08646">
    <property type="entry name" value="FMT_core_Met-tRNA-FMT_N"/>
    <property type="match status" value="1"/>
</dbReference>
<dbReference type="InterPro" id="IPR005793">
    <property type="entry name" value="Formyl_trans_C"/>
</dbReference>
<feature type="domain" description="Formyl transferase N-terminal" evidence="9">
    <location>
        <begin position="6"/>
        <end position="181"/>
    </location>
</feature>
<name>A0A0S2K8M5_9GAMM</name>
<keyword evidence="12" id="KW-1185">Reference proteome</keyword>
<dbReference type="SUPFAM" id="SSF50486">
    <property type="entry name" value="FMT C-terminal domain-like"/>
    <property type="match status" value="1"/>
</dbReference>
<evidence type="ECO:0000256" key="8">
    <source>
        <dbReference type="HAMAP-Rule" id="MF_00182"/>
    </source>
</evidence>
<dbReference type="InterPro" id="IPR001555">
    <property type="entry name" value="GART_AS"/>
</dbReference>
<evidence type="ECO:0000313" key="12">
    <source>
        <dbReference type="Proteomes" id="UP000065641"/>
    </source>
</evidence>
<dbReference type="SUPFAM" id="SSF53328">
    <property type="entry name" value="Formyltransferase"/>
    <property type="match status" value="1"/>
</dbReference>
<dbReference type="KEGG" id="pspi:PS2015_13"/>
<keyword evidence="5 8" id="KW-0808">Transferase</keyword>
<evidence type="ECO:0000256" key="4">
    <source>
        <dbReference type="ARBA" id="ARBA00016014"/>
    </source>
</evidence>
<evidence type="ECO:0000256" key="3">
    <source>
        <dbReference type="ARBA" id="ARBA00012261"/>
    </source>
</evidence>
<dbReference type="Proteomes" id="UP000065641">
    <property type="component" value="Chromosome"/>
</dbReference>
<evidence type="ECO:0000259" key="9">
    <source>
        <dbReference type="Pfam" id="PF00551"/>
    </source>
</evidence>
<dbReference type="EMBL" id="CP013189">
    <property type="protein sequence ID" value="ALO44711.1"/>
    <property type="molecule type" value="Genomic_DNA"/>
</dbReference>
<comment type="function">
    <text evidence="1 8">Attaches a formyl group to the free amino group of methionyl-tRNA(fMet). The formyl group appears to play a dual role in the initiator identity of N-formylmethionyl-tRNA by promoting its recognition by IF2 and preventing the misappropriation of this tRNA by the elongation apparatus.</text>
</comment>
<dbReference type="PROSITE" id="PS00373">
    <property type="entry name" value="GART"/>
    <property type="match status" value="1"/>
</dbReference>
<dbReference type="NCBIfam" id="TIGR00460">
    <property type="entry name" value="fmt"/>
    <property type="match status" value="1"/>
</dbReference>
<dbReference type="STRING" id="1249552.PS2015_13"/>
<dbReference type="InterPro" id="IPR002376">
    <property type="entry name" value="Formyl_transf_N"/>
</dbReference>
<dbReference type="HAMAP" id="MF_00182">
    <property type="entry name" value="Formyl_trans"/>
    <property type="match status" value="1"/>
</dbReference>
<evidence type="ECO:0000313" key="11">
    <source>
        <dbReference type="EMBL" id="ALO44711.1"/>
    </source>
</evidence>
<dbReference type="InterPro" id="IPR011034">
    <property type="entry name" value="Formyl_transferase-like_C_sf"/>
</dbReference>
<reference evidence="11 12" key="1">
    <citation type="submission" date="2015-11" db="EMBL/GenBank/DDBJ databases">
        <authorList>
            <person name="Zhang Y."/>
            <person name="Guo Z."/>
        </authorList>
    </citation>
    <scope>NUCLEOTIDE SEQUENCE [LARGE SCALE GENOMIC DNA]</scope>
    <source>
        <strain evidence="11 12">KCTC 32221</strain>
    </source>
</reference>
<protein>
    <recommendedName>
        <fullName evidence="4 8">Methionyl-tRNA formyltransferase</fullName>
        <ecNumber evidence="3 8">2.1.2.9</ecNumber>
    </recommendedName>
</protein>
<evidence type="ECO:0000256" key="1">
    <source>
        <dbReference type="ARBA" id="ARBA00002606"/>
    </source>
</evidence>
<gene>
    <name evidence="8" type="primary">fmt</name>
    <name evidence="11" type="ORF">PS2015_13</name>
</gene>
<dbReference type="InterPro" id="IPR036477">
    <property type="entry name" value="Formyl_transf_N_sf"/>
</dbReference>